<name>A0A812CST9_ACAPH</name>
<dbReference type="PANTHER" id="PTHR22896">
    <property type="entry name" value="CDK5 AND ABL1 ENZYME SUBSTRATE 1"/>
    <property type="match status" value="1"/>
</dbReference>
<dbReference type="InterPro" id="IPR036915">
    <property type="entry name" value="Cyclin-like_sf"/>
</dbReference>
<dbReference type="InterPro" id="IPR006671">
    <property type="entry name" value="Cyclin_N"/>
</dbReference>
<dbReference type="CDD" id="cd20556">
    <property type="entry name" value="CYCLIN_CABLES"/>
    <property type="match status" value="1"/>
</dbReference>
<dbReference type="PANTHER" id="PTHR22896:SF0">
    <property type="entry name" value="CYCLIN N-TERMINAL DOMAIN-CONTAINING PROTEIN"/>
    <property type="match status" value="1"/>
</dbReference>
<dbReference type="Proteomes" id="UP000597762">
    <property type="component" value="Unassembled WGS sequence"/>
</dbReference>
<protein>
    <submittedName>
        <fullName evidence="2">CDK5 and ABL1 enzyme substrate 1</fullName>
    </submittedName>
</protein>
<reference evidence="2" key="1">
    <citation type="submission" date="2021-01" db="EMBL/GenBank/DDBJ databases">
        <authorList>
            <person name="Li R."/>
            <person name="Bekaert M."/>
        </authorList>
    </citation>
    <scope>NUCLEOTIDE SEQUENCE</scope>
    <source>
        <strain evidence="2">Farmed</strain>
    </source>
</reference>
<keyword evidence="3" id="KW-1185">Reference proteome</keyword>
<accession>A0A812CST9</accession>
<sequence length="407" mass="46599">MLSDSTPLRRASSYSGDSDKVLKRKILSFTSEATAAIPGMKGIKESIERLAERASRQSYSLSSSSSEGVVKETREIQFITPHKKRIIKDERVLLVSHTKVPLAIYSVIPYSKVNQQGSKPELYQDDLRMRHPSGQRASTCNYDTFNLDIIDKVEGQQDISYSRFLVPTSQQSIMWKTHTELPSAVALGTGFTGLCSEPPSGREVLRSISHDSQRVSSVPPLETVVEEDELKYEPYLLDDPELQAGSYRTLLTFPSYRTSIIDYVKPSSLKKELNEKFRDRFPHIQLTLSKLRSLKRQMKQIAYVKCNADLWIVAQAYVFFEKLILKHYINKQNRKLCAGACLLLSAKLNDVKGLDVTKLIQQMEDDFRFHRKELLALEFTCLVKLEFSLHSPDMEVYPHYQRLLYNS</sequence>
<evidence type="ECO:0000259" key="1">
    <source>
        <dbReference type="Pfam" id="PF00134"/>
    </source>
</evidence>
<evidence type="ECO:0000313" key="3">
    <source>
        <dbReference type="Proteomes" id="UP000597762"/>
    </source>
</evidence>
<dbReference type="Gene3D" id="1.10.472.10">
    <property type="entry name" value="Cyclin-like"/>
    <property type="match status" value="1"/>
</dbReference>
<dbReference type="SUPFAM" id="SSF47954">
    <property type="entry name" value="Cyclin-like"/>
    <property type="match status" value="1"/>
</dbReference>
<dbReference type="AlphaFoldDB" id="A0A812CST9"/>
<comment type="caution">
    <text evidence="2">The sequence shown here is derived from an EMBL/GenBank/DDBJ whole genome shotgun (WGS) entry which is preliminary data.</text>
</comment>
<dbReference type="GO" id="GO:0051726">
    <property type="term" value="P:regulation of cell cycle"/>
    <property type="evidence" value="ECO:0007669"/>
    <property type="project" value="InterPro"/>
</dbReference>
<evidence type="ECO:0000313" key="2">
    <source>
        <dbReference type="EMBL" id="CAE1278821.1"/>
    </source>
</evidence>
<organism evidence="2 3">
    <name type="scientific">Acanthosepion pharaonis</name>
    <name type="common">Pharaoh cuttlefish</name>
    <name type="synonym">Sepia pharaonis</name>
    <dbReference type="NCBI Taxonomy" id="158019"/>
    <lineage>
        <taxon>Eukaryota</taxon>
        <taxon>Metazoa</taxon>
        <taxon>Spiralia</taxon>
        <taxon>Lophotrochozoa</taxon>
        <taxon>Mollusca</taxon>
        <taxon>Cephalopoda</taxon>
        <taxon>Coleoidea</taxon>
        <taxon>Decapodiformes</taxon>
        <taxon>Sepiida</taxon>
        <taxon>Sepiina</taxon>
        <taxon>Sepiidae</taxon>
        <taxon>Acanthosepion</taxon>
    </lineage>
</organism>
<gene>
    <name evidence="2" type="ORF">SPHA_41478</name>
</gene>
<dbReference type="EMBL" id="CAHIKZ030001991">
    <property type="protein sequence ID" value="CAE1278821.1"/>
    <property type="molecule type" value="Genomic_DNA"/>
</dbReference>
<dbReference type="Pfam" id="PF00134">
    <property type="entry name" value="Cyclin_N"/>
    <property type="match status" value="1"/>
</dbReference>
<dbReference type="OrthoDB" id="5353095at2759"/>
<dbReference type="InterPro" id="IPR012388">
    <property type="entry name" value="CABLES1/2"/>
</dbReference>
<proteinExistence type="predicted"/>
<feature type="domain" description="Cyclin N-terminal" evidence="1">
    <location>
        <begin position="313"/>
        <end position="389"/>
    </location>
</feature>